<evidence type="ECO:0000313" key="1">
    <source>
        <dbReference type="EMBL" id="SFF19543.1"/>
    </source>
</evidence>
<sequence>MNESYFESLQSLTRRHFLWECAAGLGGIALSSLWACSSPSSKVAEKQFQRNLSNPFEVLPPHYPAKAKRVIYIHCAGAPSQLELFDYKPELQKLDGKDCPPSLLEGKRFAFIKGVPQMLGHQVSFKQYGQSGAWLSDHLPYLATQVDEIAFLKAMHTDQFNHAPAQLLMQTGHARLGRPSMGAWVTYGLGSENADLPGFIVLLSGGKAPDAGKAGYGSGFLPTVYQGVECRSKGEPVLYVENPQGMDRELRGETIHAINQINQEHYQAMQDPETISRIAQYEMAFKMQVSVPEVMDISKEPAWVHQLYGTEVGKSSFANNCLLARRLVEKGVRFVQLFDWGWDSHGNDPTNALNNGGFGNLCRNIDKPIAALLQDLKMRGLLEETLVVWGAEFGRTPMQENREGKKMPYAGRDHHTEAFTCWLAGGGAEGGTSIGETDEIGYYGIKDRTSVYDLQATILHLLGMNHEKLTYQFQGRNFRLTDVHGKVIEKVVS</sequence>
<dbReference type="STRING" id="1003.SAMN04488541_101986"/>
<dbReference type="Pfam" id="PF07394">
    <property type="entry name" value="DUF1501"/>
    <property type="match status" value="1"/>
</dbReference>
<name>A0A1I2GQN5_9BACT</name>
<dbReference type="EMBL" id="FONY01000019">
    <property type="protein sequence ID" value="SFF19543.1"/>
    <property type="molecule type" value="Genomic_DNA"/>
</dbReference>
<dbReference type="InterPro" id="IPR006311">
    <property type="entry name" value="TAT_signal"/>
</dbReference>
<dbReference type="Proteomes" id="UP000199513">
    <property type="component" value="Unassembled WGS sequence"/>
</dbReference>
<evidence type="ECO:0008006" key="3">
    <source>
        <dbReference type="Google" id="ProtNLM"/>
    </source>
</evidence>
<dbReference type="AlphaFoldDB" id="A0A1I2GQN5"/>
<proteinExistence type="predicted"/>
<dbReference type="SUPFAM" id="SSF53649">
    <property type="entry name" value="Alkaline phosphatase-like"/>
    <property type="match status" value="1"/>
</dbReference>
<gene>
    <name evidence="1" type="ORF">SAMN04488541_101986</name>
</gene>
<evidence type="ECO:0000313" key="2">
    <source>
        <dbReference type="Proteomes" id="UP000199513"/>
    </source>
</evidence>
<dbReference type="InterPro" id="IPR010869">
    <property type="entry name" value="DUF1501"/>
</dbReference>
<dbReference type="RefSeq" id="WP_091545486.1">
    <property type="nucleotide sequence ID" value="NZ_FONY01000019.1"/>
</dbReference>
<dbReference type="PROSITE" id="PS51318">
    <property type="entry name" value="TAT"/>
    <property type="match status" value="1"/>
</dbReference>
<dbReference type="PANTHER" id="PTHR43737:SF1">
    <property type="entry name" value="DUF1501 DOMAIN-CONTAINING PROTEIN"/>
    <property type="match status" value="1"/>
</dbReference>
<dbReference type="OrthoDB" id="9783759at2"/>
<dbReference type="Gene3D" id="3.40.720.10">
    <property type="entry name" value="Alkaline Phosphatase, subunit A"/>
    <property type="match status" value="1"/>
</dbReference>
<dbReference type="PANTHER" id="PTHR43737">
    <property type="entry name" value="BLL7424 PROTEIN"/>
    <property type="match status" value="1"/>
</dbReference>
<organism evidence="1 2">
    <name type="scientific">Thermoflexibacter ruber</name>
    <dbReference type="NCBI Taxonomy" id="1003"/>
    <lineage>
        <taxon>Bacteria</taxon>
        <taxon>Pseudomonadati</taxon>
        <taxon>Bacteroidota</taxon>
        <taxon>Cytophagia</taxon>
        <taxon>Cytophagales</taxon>
        <taxon>Thermoflexibacteraceae</taxon>
        <taxon>Thermoflexibacter</taxon>
    </lineage>
</organism>
<keyword evidence="2" id="KW-1185">Reference proteome</keyword>
<reference evidence="1 2" key="1">
    <citation type="submission" date="2016-10" db="EMBL/GenBank/DDBJ databases">
        <authorList>
            <person name="de Groot N.N."/>
        </authorList>
    </citation>
    <scope>NUCLEOTIDE SEQUENCE [LARGE SCALE GENOMIC DNA]</scope>
    <source>
        <strain>GEY</strain>
        <strain evidence="2">DSM 9560</strain>
    </source>
</reference>
<protein>
    <recommendedName>
        <fullName evidence="3">Tat (Twin-arginine translocation) pathway signal sequence</fullName>
    </recommendedName>
</protein>
<accession>A0A1I2GQN5</accession>
<dbReference type="InterPro" id="IPR017850">
    <property type="entry name" value="Alkaline_phosphatase_core_sf"/>
</dbReference>